<dbReference type="OrthoDB" id="9792152at2"/>
<evidence type="ECO:0000256" key="4">
    <source>
        <dbReference type="SAM" id="SignalP"/>
    </source>
</evidence>
<dbReference type="GO" id="GO:0004252">
    <property type="term" value="F:serine-type endopeptidase activity"/>
    <property type="evidence" value="ECO:0007669"/>
    <property type="project" value="InterPro"/>
</dbReference>
<evidence type="ECO:0000256" key="1">
    <source>
        <dbReference type="ARBA" id="ARBA00022670"/>
    </source>
</evidence>
<dbReference type="Gene3D" id="2.60.40.10">
    <property type="entry name" value="Immunoglobulins"/>
    <property type="match status" value="1"/>
</dbReference>
<dbReference type="SUPFAM" id="SSF49785">
    <property type="entry name" value="Galactose-binding domain-like"/>
    <property type="match status" value="1"/>
</dbReference>
<dbReference type="RefSeq" id="WP_091465957.1">
    <property type="nucleotide sequence ID" value="NZ_FOEI01000002.1"/>
</dbReference>
<dbReference type="PROSITE" id="PS50853">
    <property type="entry name" value="FN3"/>
    <property type="match status" value="1"/>
</dbReference>
<feature type="signal peptide" evidence="4">
    <location>
        <begin position="1"/>
        <end position="20"/>
    </location>
</feature>
<dbReference type="InterPro" id="IPR013783">
    <property type="entry name" value="Ig-like_fold"/>
</dbReference>
<dbReference type="Pfam" id="PF01483">
    <property type="entry name" value="P_proprotein"/>
    <property type="match status" value="1"/>
</dbReference>
<accession>A0A1H9AGM4</accession>
<sequence>MKKTLLLSLVSLFAFQVSNAQTENVWSKKNTSDVYSINKIVQRTEFPEEFKLYQLDLAGLKSKLFQAEDRFKKNAKSVIITIPNADGQLENYKMYEASNFDAELQALFPEIKAYVGSGVENPKNILRLSISPNGIQTMTIKPNGLSEFMEPYSSDNTIYAAYTAKSRKGKLPFTCGTSEMTLANKISKKSSSANKSSLNQILTFRLALSCNAEYSNYFGATSSAQVANVLTAFNNTMTRVNGVFEKDLCIHMNIISQSTNVIYYNSGTDPYTTMTNWNTQLQNTLSNNLTGVGTPIDNNNAAYDVGHMFGSTGGGGNAGCIGCVCEDDTASTTDKNKGSGYTSPGNGVPSGDTFDIDYVAHEMGHQFGANHTFSHNNEGSGVNVEPGSGSTIMGYAGITAQDVQLNSDAYFHIVSIDQIQSNMESKTCPVRTSITNNTPTVNAGLNYTIPKSTPFILTAVGSDPDAGNALTYCWEEIDNASSTQTGAQSAAAISKASGPNFRSYSPSSNAFRYFPRIQSIIANSATTTGSEITVEALSSVARTLNFAVTVRDNVLGFGQTEYDIATLTVNATAGPFAVTAPNTAVTWQTGTNQTVTWSVAGTTANNVNCPTVDIYLSTDGGNTYPILLATNVPNDGTETVTIPNNPGANNRIMVKGYNHVFLDISNTNFTISAPASTFGLAYGGAYGAQNKTICQGNSTTYTLNYSALGGFSGTTNLTATGNPANTTVTFTPSTINANGTVTVNVSSTGAVAVGSYTITVTGTSGATTKTVNLYLTVVNGNFTTQTLTTPANAATGVSTSPILTWTANAAATSYDIQVATDAAFTNIIASANVTGTTATVTGLNEITTYYWRVLPKNAGCSGTFSSAFSFSTGESNCTYIYTNDTSMNVQDGTGANAPGATATKTVTVPGTVTGNINSVTTTVTLSHTYVQDIVLELSHPDGTKIRLMNRNCDEGATTPATYTFNFTDAAASALPNGSCLNPVITGNVKPQQPLSAFGGKTAVGNWTLSATDYYNGDVGTVDAWSMTLCMAQVPLSSDSFTSIDDLIIYPNPNNGNFNVNFTSQSSNDIEIMVHDIRGRQVYNKSFNNNSVFNQNIQLNNVEAGIYIITVKDGERKENKKIVIE</sequence>
<reference evidence="7 8" key="1">
    <citation type="submission" date="2016-10" db="EMBL/GenBank/DDBJ databases">
        <authorList>
            <person name="de Groot N.N."/>
        </authorList>
    </citation>
    <scope>NUCLEOTIDE SEQUENCE [LARGE SCALE GENOMIC DNA]</scope>
    <source>
        <strain evidence="7 8">DSM 27078</strain>
    </source>
</reference>
<name>A0A1H9AGM4_9FLAO</name>
<dbReference type="Gene3D" id="3.40.390.10">
    <property type="entry name" value="Collagenase (Catalytic Domain)"/>
    <property type="match status" value="1"/>
</dbReference>
<dbReference type="EMBL" id="FOEI01000002">
    <property type="protein sequence ID" value="SEP75809.1"/>
    <property type="molecule type" value="Genomic_DNA"/>
</dbReference>
<organism evidence="7 8">
    <name type="scientific">Flavobacterium urocaniciphilum</name>
    <dbReference type="NCBI Taxonomy" id="1299341"/>
    <lineage>
        <taxon>Bacteria</taxon>
        <taxon>Pseudomonadati</taxon>
        <taxon>Bacteroidota</taxon>
        <taxon>Flavobacteriia</taxon>
        <taxon>Flavobacteriales</taxon>
        <taxon>Flavobacteriaceae</taxon>
        <taxon>Flavobacterium</taxon>
    </lineage>
</organism>
<dbReference type="InterPro" id="IPR003961">
    <property type="entry name" value="FN3_dom"/>
</dbReference>
<proteinExistence type="predicted"/>
<dbReference type="AlphaFoldDB" id="A0A1H9AGM4"/>
<gene>
    <name evidence="7" type="ORF">SAMN05444005_102142</name>
</gene>
<feature type="chain" id="PRO_5011738015" evidence="4">
    <location>
        <begin position="21"/>
        <end position="1124"/>
    </location>
</feature>
<evidence type="ECO:0000259" key="6">
    <source>
        <dbReference type="PROSITE" id="PS51829"/>
    </source>
</evidence>
<dbReference type="Gene3D" id="2.60.120.260">
    <property type="entry name" value="Galactose-binding domain-like"/>
    <property type="match status" value="1"/>
</dbReference>
<dbReference type="Pfam" id="PF13583">
    <property type="entry name" value="Reprolysin_4"/>
    <property type="match status" value="1"/>
</dbReference>
<keyword evidence="3" id="KW-0378">Hydrolase</keyword>
<keyword evidence="1" id="KW-0645">Protease</keyword>
<dbReference type="GO" id="GO:0008237">
    <property type="term" value="F:metallopeptidase activity"/>
    <property type="evidence" value="ECO:0007669"/>
    <property type="project" value="InterPro"/>
</dbReference>
<evidence type="ECO:0000256" key="3">
    <source>
        <dbReference type="ARBA" id="ARBA00022801"/>
    </source>
</evidence>
<dbReference type="PROSITE" id="PS51829">
    <property type="entry name" value="P_HOMO_B"/>
    <property type="match status" value="1"/>
</dbReference>
<dbReference type="SUPFAM" id="SSF55486">
    <property type="entry name" value="Metalloproteases ('zincins'), catalytic domain"/>
    <property type="match status" value="1"/>
</dbReference>
<evidence type="ECO:0000313" key="7">
    <source>
        <dbReference type="EMBL" id="SEP75809.1"/>
    </source>
</evidence>
<feature type="domain" description="Fibronectin type-III" evidence="5">
    <location>
        <begin position="783"/>
        <end position="875"/>
    </location>
</feature>
<keyword evidence="8" id="KW-1185">Reference proteome</keyword>
<dbReference type="InterPro" id="IPR036116">
    <property type="entry name" value="FN3_sf"/>
</dbReference>
<evidence type="ECO:0000313" key="8">
    <source>
        <dbReference type="Proteomes" id="UP000198648"/>
    </source>
</evidence>
<evidence type="ECO:0000259" key="5">
    <source>
        <dbReference type="PROSITE" id="PS50853"/>
    </source>
</evidence>
<dbReference type="Proteomes" id="UP000198648">
    <property type="component" value="Unassembled WGS sequence"/>
</dbReference>
<feature type="domain" description="P/Homo B" evidence="6">
    <location>
        <begin position="872"/>
        <end position="1034"/>
    </location>
</feature>
<dbReference type="NCBIfam" id="TIGR04183">
    <property type="entry name" value="Por_Secre_tail"/>
    <property type="match status" value="1"/>
</dbReference>
<keyword evidence="2 4" id="KW-0732">Signal</keyword>
<dbReference type="InterPro" id="IPR026444">
    <property type="entry name" value="Secre_tail"/>
</dbReference>
<dbReference type="SUPFAM" id="SSF49265">
    <property type="entry name" value="Fibronectin type III"/>
    <property type="match status" value="1"/>
</dbReference>
<dbReference type="Pfam" id="PF18962">
    <property type="entry name" value="Por_Secre_tail"/>
    <property type="match status" value="1"/>
</dbReference>
<protein>
    <submittedName>
        <fullName evidence="7">Por secretion system C-terminal sorting domain-containing protein</fullName>
    </submittedName>
</protein>
<dbReference type="InterPro" id="IPR002884">
    <property type="entry name" value="P_dom"/>
</dbReference>
<dbReference type="GO" id="GO:0006508">
    <property type="term" value="P:proteolysis"/>
    <property type="evidence" value="ECO:0007669"/>
    <property type="project" value="UniProtKB-KW"/>
</dbReference>
<dbReference type="InterPro" id="IPR008979">
    <property type="entry name" value="Galactose-bd-like_sf"/>
</dbReference>
<evidence type="ECO:0000256" key="2">
    <source>
        <dbReference type="ARBA" id="ARBA00022729"/>
    </source>
</evidence>
<dbReference type="InterPro" id="IPR024079">
    <property type="entry name" value="MetalloPept_cat_dom_sf"/>
</dbReference>
<dbReference type="STRING" id="1299341.SAMN05444005_102142"/>